<dbReference type="PANTHER" id="PTHR45905:SF6">
    <property type="entry name" value="ADP-RIBOSYLATION FACTOR-BINDING PROTEIN GGA3"/>
    <property type="match status" value="1"/>
</dbReference>
<dbReference type="InterPro" id="IPR004152">
    <property type="entry name" value="GAT_dom"/>
</dbReference>
<keyword evidence="3" id="KW-1185">Reference proteome</keyword>
<dbReference type="SUPFAM" id="SSF89009">
    <property type="entry name" value="GAT-like domain"/>
    <property type="match status" value="1"/>
</dbReference>
<sequence length="198" mass="22914">MASVEELQRCTAPYFGAWTPQKVKDRVTEVLYGWTLWLKEEPKIQEAYSMLKKQGIVKTDPKLPETLIMAPPPQRTTESVFDQEDKAKLLARLLKSGCPEDLETANRLIKSTIKEEQEKAEKVAKRESTLLEVDSSTKQLRELLDQQTVTGTLLQPTEDVKVCWTSHREIVKVRTAVWIWMERKVDLDPFHNVFIRTC</sequence>
<dbReference type="Gene3D" id="1.20.5.170">
    <property type="match status" value="1"/>
</dbReference>
<evidence type="ECO:0000313" key="3">
    <source>
        <dbReference type="Proteomes" id="UP001482620"/>
    </source>
</evidence>
<dbReference type="Proteomes" id="UP001482620">
    <property type="component" value="Unassembled WGS sequence"/>
</dbReference>
<dbReference type="InterPro" id="IPR027422">
    <property type="entry name" value="GGA1-3"/>
</dbReference>
<feature type="domain" description="GAT" evidence="1">
    <location>
        <begin position="83"/>
        <end position="198"/>
    </location>
</feature>
<dbReference type="InterPro" id="IPR008942">
    <property type="entry name" value="ENTH_VHS"/>
</dbReference>
<dbReference type="SUPFAM" id="SSF48464">
    <property type="entry name" value="ENTH/VHS domain"/>
    <property type="match status" value="1"/>
</dbReference>
<evidence type="ECO:0000259" key="1">
    <source>
        <dbReference type="PROSITE" id="PS50909"/>
    </source>
</evidence>
<protein>
    <recommendedName>
        <fullName evidence="1">GAT domain-containing protein</fullName>
    </recommendedName>
</protein>
<name>A0ABV0TRE1_9TELE</name>
<accession>A0ABV0TRE1</accession>
<organism evidence="2 3">
    <name type="scientific">Ilyodon furcidens</name>
    <name type="common">goldbreast splitfin</name>
    <dbReference type="NCBI Taxonomy" id="33524"/>
    <lineage>
        <taxon>Eukaryota</taxon>
        <taxon>Metazoa</taxon>
        <taxon>Chordata</taxon>
        <taxon>Craniata</taxon>
        <taxon>Vertebrata</taxon>
        <taxon>Euteleostomi</taxon>
        <taxon>Actinopterygii</taxon>
        <taxon>Neopterygii</taxon>
        <taxon>Teleostei</taxon>
        <taxon>Neoteleostei</taxon>
        <taxon>Acanthomorphata</taxon>
        <taxon>Ovalentaria</taxon>
        <taxon>Atherinomorphae</taxon>
        <taxon>Cyprinodontiformes</taxon>
        <taxon>Goodeidae</taxon>
        <taxon>Ilyodon</taxon>
    </lineage>
</organism>
<dbReference type="Pfam" id="PF18308">
    <property type="entry name" value="GGA_N-GAT"/>
    <property type="match status" value="1"/>
</dbReference>
<dbReference type="EMBL" id="JAHRIQ010041731">
    <property type="protein sequence ID" value="MEQ2234867.1"/>
    <property type="molecule type" value="Genomic_DNA"/>
</dbReference>
<dbReference type="PROSITE" id="PS50909">
    <property type="entry name" value="GAT"/>
    <property type="match status" value="1"/>
</dbReference>
<proteinExistence type="predicted"/>
<dbReference type="Gene3D" id="1.25.40.90">
    <property type="match status" value="1"/>
</dbReference>
<reference evidence="2 3" key="1">
    <citation type="submission" date="2021-06" db="EMBL/GenBank/DDBJ databases">
        <authorList>
            <person name="Palmer J.M."/>
        </authorList>
    </citation>
    <scope>NUCLEOTIDE SEQUENCE [LARGE SCALE GENOMIC DNA]</scope>
    <source>
        <strain evidence="3">if_2019</strain>
        <tissue evidence="2">Muscle</tissue>
    </source>
</reference>
<dbReference type="PANTHER" id="PTHR45905">
    <property type="entry name" value="GOLGI-LOCALIZED, GAMMA-ADAPTIN EAR CONTAINING, ARF BINDING PROTEIN"/>
    <property type="match status" value="1"/>
</dbReference>
<dbReference type="InterPro" id="IPR041198">
    <property type="entry name" value="GGA_N-GAT"/>
</dbReference>
<gene>
    <name evidence="2" type="ORF">ILYODFUR_035775</name>
</gene>
<comment type="caution">
    <text evidence="2">The sequence shown here is derived from an EMBL/GenBank/DDBJ whole genome shotgun (WGS) entry which is preliminary data.</text>
</comment>
<evidence type="ECO:0000313" key="2">
    <source>
        <dbReference type="EMBL" id="MEQ2234867.1"/>
    </source>
</evidence>